<proteinExistence type="predicted"/>
<reference evidence="2 3" key="1">
    <citation type="submission" date="2017-03" db="EMBL/GenBank/DDBJ databases">
        <title>Genome Survey of Euroglyphus maynei.</title>
        <authorList>
            <person name="Arlian L.G."/>
            <person name="Morgan M.S."/>
            <person name="Rider S.D."/>
        </authorList>
    </citation>
    <scope>NUCLEOTIDE SEQUENCE [LARGE SCALE GENOMIC DNA]</scope>
    <source>
        <strain evidence="2">Arlian Lab</strain>
        <tissue evidence="2">Whole body</tissue>
    </source>
</reference>
<dbReference type="InterPro" id="IPR037069">
    <property type="entry name" value="AcylCoA_DH/ox_N_sf"/>
</dbReference>
<dbReference type="Gene3D" id="1.10.540.10">
    <property type="entry name" value="Acyl-CoA dehydrogenase/oxidase, N-terminal domain"/>
    <property type="match status" value="1"/>
</dbReference>
<dbReference type="OrthoDB" id="10262177at2759"/>
<dbReference type="SUPFAM" id="SSF56645">
    <property type="entry name" value="Acyl-CoA dehydrogenase NM domain-like"/>
    <property type="match status" value="1"/>
</dbReference>
<comment type="caution">
    <text evidence="2">The sequence shown here is derived from an EMBL/GenBank/DDBJ whole genome shotgun (WGS) entry which is preliminary data.</text>
</comment>
<dbReference type="GO" id="GO:0016627">
    <property type="term" value="F:oxidoreductase activity, acting on the CH-CH group of donors"/>
    <property type="evidence" value="ECO:0007669"/>
    <property type="project" value="InterPro"/>
</dbReference>
<dbReference type="InterPro" id="IPR013786">
    <property type="entry name" value="AcylCoA_DH/ox_N"/>
</dbReference>
<protein>
    <recommendedName>
        <fullName evidence="1">Acyl-CoA dehydrogenase/oxidase N-terminal domain-containing protein</fullName>
    </recommendedName>
</protein>
<dbReference type="GO" id="GO:0050660">
    <property type="term" value="F:flavin adenine dinucleotide binding"/>
    <property type="evidence" value="ECO:0007669"/>
    <property type="project" value="InterPro"/>
</dbReference>
<dbReference type="Proteomes" id="UP000194236">
    <property type="component" value="Unassembled WGS sequence"/>
</dbReference>
<evidence type="ECO:0000313" key="3">
    <source>
        <dbReference type="Proteomes" id="UP000194236"/>
    </source>
</evidence>
<keyword evidence="3" id="KW-1185">Reference proteome</keyword>
<dbReference type="EMBL" id="MUJZ01013470">
    <property type="protein sequence ID" value="OTF81463.1"/>
    <property type="molecule type" value="Genomic_DNA"/>
</dbReference>
<evidence type="ECO:0000313" key="2">
    <source>
        <dbReference type="EMBL" id="OTF81463.1"/>
    </source>
</evidence>
<feature type="domain" description="Acyl-CoA dehydrogenase/oxidase N-terminal" evidence="1">
    <location>
        <begin position="28"/>
        <end position="77"/>
    </location>
</feature>
<accession>A0A1Y3BNT4</accession>
<sequence length="94" mass="11002">MFKTTLKLLLKNNTIINRSPIRRTLTFSAEHDELRKTCNRIIEKDINPFVDEWEARGMFPAHEVYKKLANAGLFGITRDPGNFIVFRCFCILKN</sequence>
<dbReference type="InterPro" id="IPR009100">
    <property type="entry name" value="AcylCoA_DH/oxidase_NM_dom_sf"/>
</dbReference>
<organism evidence="2 3">
    <name type="scientific">Euroglyphus maynei</name>
    <name type="common">Mayne's house dust mite</name>
    <dbReference type="NCBI Taxonomy" id="6958"/>
    <lineage>
        <taxon>Eukaryota</taxon>
        <taxon>Metazoa</taxon>
        <taxon>Ecdysozoa</taxon>
        <taxon>Arthropoda</taxon>
        <taxon>Chelicerata</taxon>
        <taxon>Arachnida</taxon>
        <taxon>Acari</taxon>
        <taxon>Acariformes</taxon>
        <taxon>Sarcoptiformes</taxon>
        <taxon>Astigmata</taxon>
        <taxon>Psoroptidia</taxon>
        <taxon>Analgoidea</taxon>
        <taxon>Pyroglyphidae</taxon>
        <taxon>Pyroglyphinae</taxon>
        <taxon>Euroglyphus</taxon>
    </lineage>
</organism>
<evidence type="ECO:0000259" key="1">
    <source>
        <dbReference type="Pfam" id="PF02771"/>
    </source>
</evidence>
<name>A0A1Y3BNT4_EURMA</name>
<gene>
    <name evidence="2" type="ORF">BLA29_013826</name>
</gene>
<dbReference type="Pfam" id="PF02771">
    <property type="entry name" value="Acyl-CoA_dh_N"/>
    <property type="match status" value="1"/>
</dbReference>
<dbReference type="AlphaFoldDB" id="A0A1Y3BNT4"/>